<dbReference type="Gene3D" id="3.40.630.40">
    <property type="entry name" value="Zn-dependent exopeptidases"/>
    <property type="match status" value="1"/>
</dbReference>
<dbReference type="Proteomes" id="UP000248301">
    <property type="component" value="Unassembled WGS sequence"/>
</dbReference>
<sequence>MNMTRLLGDEDPSPVVEFGPSATMPGTHGGDSPFLFVSDHAGRAVPQRLGDLGVAEEDRARHIAWDIGIAGMGRALARQLGSLLIEQAYSRLVIDCNRAPGHPTSIVRESDGTQVPGNLDLSVEDEGARVEEIFHPYHNRIATELSARRAAGLPVVVVALHSFTPEMNGVSRPWHAGVLHNRNPAFGLRVRDFLAREEGLVIGNNEPYALTDVSDYTIPTHAEGRGLAYLELEVRQDLIATEEGQREWADRLARILPQAWEGMGV</sequence>
<dbReference type="EMBL" id="NKUF01000006">
    <property type="protein sequence ID" value="PYD63918.1"/>
    <property type="molecule type" value="Genomic_DNA"/>
</dbReference>
<keyword evidence="2" id="KW-0378">Hydrolase</keyword>
<organism evidence="2 3">
    <name type="scientific">Gluconacetobacter entanii</name>
    <dbReference type="NCBI Taxonomy" id="108528"/>
    <lineage>
        <taxon>Bacteria</taxon>
        <taxon>Pseudomonadati</taxon>
        <taxon>Pseudomonadota</taxon>
        <taxon>Alphaproteobacteria</taxon>
        <taxon>Acetobacterales</taxon>
        <taxon>Acetobacteraceae</taxon>
        <taxon>Gluconacetobacter</taxon>
    </lineage>
</organism>
<protein>
    <submittedName>
        <fullName evidence="2">N-formylglutamate amidohydrolase</fullName>
    </submittedName>
</protein>
<evidence type="ECO:0000256" key="1">
    <source>
        <dbReference type="SAM" id="MobiDB-lite"/>
    </source>
</evidence>
<dbReference type="Pfam" id="PF05013">
    <property type="entry name" value="FGase"/>
    <property type="match status" value="1"/>
</dbReference>
<evidence type="ECO:0000313" key="2">
    <source>
        <dbReference type="EMBL" id="PYD63918.1"/>
    </source>
</evidence>
<dbReference type="SUPFAM" id="SSF53187">
    <property type="entry name" value="Zn-dependent exopeptidases"/>
    <property type="match status" value="1"/>
</dbReference>
<reference evidence="2 3" key="1">
    <citation type="submission" date="2017-07" db="EMBL/GenBank/DDBJ databases">
        <title>A draft genome sequence of Gluconacetobacter entanii LTH 4560.</title>
        <authorList>
            <person name="Skraban J."/>
            <person name="Cleenwerck I."/>
            <person name="Vandamme P."/>
            <person name="Trcek J."/>
        </authorList>
    </citation>
    <scope>NUCLEOTIDE SEQUENCE [LARGE SCALE GENOMIC DNA]</scope>
    <source>
        <strain evidence="2 3">LTH 4560</strain>
    </source>
</reference>
<dbReference type="OrthoDB" id="9815326at2"/>
<dbReference type="GO" id="GO:0016787">
    <property type="term" value="F:hydrolase activity"/>
    <property type="evidence" value="ECO:0007669"/>
    <property type="project" value="UniProtKB-KW"/>
</dbReference>
<dbReference type="PIRSF" id="PIRSF029730">
    <property type="entry name" value="UCP029730"/>
    <property type="match status" value="1"/>
</dbReference>
<evidence type="ECO:0000313" key="3">
    <source>
        <dbReference type="Proteomes" id="UP000248301"/>
    </source>
</evidence>
<comment type="caution">
    <text evidence="2">The sequence shown here is derived from an EMBL/GenBank/DDBJ whole genome shotgun (WGS) entry which is preliminary data.</text>
</comment>
<dbReference type="RefSeq" id="WP_110912819.1">
    <property type="nucleotide sequence ID" value="NZ_NKUF01000006.1"/>
</dbReference>
<accession>A0A318PXP4</accession>
<dbReference type="InterPro" id="IPR011227">
    <property type="entry name" value="UCP029730"/>
</dbReference>
<proteinExistence type="predicted"/>
<dbReference type="InterPro" id="IPR007709">
    <property type="entry name" value="N-FG_amidohydro"/>
</dbReference>
<dbReference type="AlphaFoldDB" id="A0A318PXP4"/>
<gene>
    <name evidence="2" type="ORF">CFR72_04305</name>
</gene>
<name>A0A318PXP4_9PROT</name>
<feature type="region of interest" description="Disordered" evidence="1">
    <location>
        <begin position="1"/>
        <end position="32"/>
    </location>
</feature>